<dbReference type="PROSITE" id="PS51910">
    <property type="entry name" value="GH18_2"/>
    <property type="match status" value="1"/>
</dbReference>
<dbReference type="GO" id="GO:0008843">
    <property type="term" value="F:endochitinase activity"/>
    <property type="evidence" value="ECO:0007669"/>
    <property type="project" value="UniProtKB-EC"/>
</dbReference>
<evidence type="ECO:0000256" key="7">
    <source>
        <dbReference type="RuleBase" id="RU000489"/>
    </source>
</evidence>
<dbReference type="SUPFAM" id="SSF51445">
    <property type="entry name" value="(Trans)glycosidases"/>
    <property type="match status" value="1"/>
</dbReference>
<dbReference type="Proteomes" id="UP000245884">
    <property type="component" value="Unassembled WGS sequence"/>
</dbReference>
<dbReference type="GO" id="GO:0005576">
    <property type="term" value="C:extracellular region"/>
    <property type="evidence" value="ECO:0007669"/>
    <property type="project" value="TreeGrafter"/>
</dbReference>
<dbReference type="GO" id="GO:0008061">
    <property type="term" value="F:chitin binding"/>
    <property type="evidence" value="ECO:0007669"/>
    <property type="project" value="InterPro"/>
</dbReference>
<keyword evidence="2 7" id="KW-0378">Hydrolase</keyword>
<dbReference type="InterPro" id="IPR001579">
    <property type="entry name" value="Glyco_hydro_18_chit_AS"/>
</dbReference>
<evidence type="ECO:0000256" key="2">
    <source>
        <dbReference type="ARBA" id="ARBA00022801"/>
    </source>
</evidence>
<keyword evidence="4" id="KW-0119">Carbohydrate metabolism</keyword>
<keyword evidence="5 7" id="KW-0326">Glycosidase</keyword>
<sequence>MGGYWPEWVSGTLPPEKIDWTKYSYMAYAFAVPNSDGTVSLSDSSGTMLKRLIKAGHAANSKILLSIGGWGQSNGFSPSAASDTMRAKFVKSVLSLYNTYGIDGIDLDWEYPNNAAAGTYSPQDTANFQTLLQALRAGLPQKAIITAAVAQAPWLASNGQSVASVARAAGALDYIMIMNYDVWGSSSSPGPNAPLANLCGNSTQPGASAAAAVKQWAAAGMPKNKMILGSPFYGYVSTSSKTKLVTRDMDTAADRRALTSGDGQVNFASLVSQGVLSLSGSEFIAGSGFTKYWDDCSDTPYLANGNKVITYDDPDSLYDKGAFVQQAGLGGSAVWSVDGDVASGALIKALRKGMGMS</sequence>
<dbReference type="GO" id="GO:0006032">
    <property type="term" value="P:chitin catabolic process"/>
    <property type="evidence" value="ECO:0007669"/>
    <property type="project" value="UniProtKB-KW"/>
</dbReference>
<dbReference type="STRING" id="1569628.A0A316V319"/>
<dbReference type="InterPro" id="IPR011583">
    <property type="entry name" value="Chitinase_II/V-like_cat"/>
</dbReference>
<dbReference type="PANTHER" id="PTHR11177">
    <property type="entry name" value="CHITINASE"/>
    <property type="match status" value="1"/>
</dbReference>
<evidence type="ECO:0000256" key="8">
    <source>
        <dbReference type="RuleBase" id="RU004453"/>
    </source>
</evidence>
<dbReference type="PROSITE" id="PS01095">
    <property type="entry name" value="GH18_1"/>
    <property type="match status" value="1"/>
</dbReference>
<keyword evidence="11" id="KW-1185">Reference proteome</keyword>
<evidence type="ECO:0000256" key="4">
    <source>
        <dbReference type="ARBA" id="ARBA00023277"/>
    </source>
</evidence>
<gene>
    <name evidence="10" type="ORF">BDZ90DRAFT_235905</name>
</gene>
<proteinExistence type="inferred from homology"/>
<dbReference type="Pfam" id="PF00704">
    <property type="entry name" value="Glyco_hydro_18"/>
    <property type="match status" value="1"/>
</dbReference>
<dbReference type="AlphaFoldDB" id="A0A316V319"/>
<organism evidence="10 11">
    <name type="scientific">Jaminaea rosea</name>
    <dbReference type="NCBI Taxonomy" id="1569628"/>
    <lineage>
        <taxon>Eukaryota</taxon>
        <taxon>Fungi</taxon>
        <taxon>Dikarya</taxon>
        <taxon>Basidiomycota</taxon>
        <taxon>Ustilaginomycotina</taxon>
        <taxon>Exobasidiomycetes</taxon>
        <taxon>Microstromatales</taxon>
        <taxon>Microstromatales incertae sedis</taxon>
        <taxon>Jaminaea</taxon>
    </lineage>
</organism>
<keyword evidence="6" id="KW-0624">Polysaccharide degradation</keyword>
<dbReference type="Gene3D" id="3.20.20.80">
    <property type="entry name" value="Glycosidases"/>
    <property type="match status" value="2"/>
</dbReference>
<evidence type="ECO:0000313" key="11">
    <source>
        <dbReference type="Proteomes" id="UP000245884"/>
    </source>
</evidence>
<dbReference type="RefSeq" id="XP_025365195.1">
    <property type="nucleotide sequence ID" value="XM_025507276.1"/>
</dbReference>
<comment type="catalytic activity">
    <reaction evidence="1">
        <text>Random endo-hydrolysis of N-acetyl-beta-D-glucosaminide (1-&gt;4)-beta-linkages in chitin and chitodextrins.</text>
        <dbReference type="EC" id="3.2.1.14"/>
    </reaction>
</comment>
<evidence type="ECO:0000256" key="3">
    <source>
        <dbReference type="ARBA" id="ARBA00023024"/>
    </source>
</evidence>
<dbReference type="InterPro" id="IPR017853">
    <property type="entry name" value="GH"/>
</dbReference>
<dbReference type="EMBL" id="KZ819662">
    <property type="protein sequence ID" value="PWN30583.1"/>
    <property type="molecule type" value="Genomic_DNA"/>
</dbReference>
<dbReference type="GeneID" id="37029099"/>
<protein>
    <submittedName>
        <fullName evidence="10">Glycoside hydrolase family 18 protein</fullName>
    </submittedName>
</protein>
<dbReference type="OrthoDB" id="73875at2759"/>
<dbReference type="GO" id="GO:0000272">
    <property type="term" value="P:polysaccharide catabolic process"/>
    <property type="evidence" value="ECO:0007669"/>
    <property type="project" value="UniProtKB-KW"/>
</dbReference>
<feature type="domain" description="GH18" evidence="9">
    <location>
        <begin position="1"/>
        <end position="357"/>
    </location>
</feature>
<name>A0A316V319_9BASI</name>
<dbReference type="InterPro" id="IPR050314">
    <property type="entry name" value="Glycosyl_Hydrlase_18"/>
</dbReference>
<evidence type="ECO:0000256" key="5">
    <source>
        <dbReference type="ARBA" id="ARBA00023295"/>
    </source>
</evidence>
<comment type="similarity">
    <text evidence="8">Belongs to the glycosyl hydrolase 18 family.</text>
</comment>
<dbReference type="InterPro" id="IPR001223">
    <property type="entry name" value="Glyco_hydro18_cat"/>
</dbReference>
<evidence type="ECO:0000256" key="6">
    <source>
        <dbReference type="ARBA" id="ARBA00023326"/>
    </source>
</evidence>
<evidence type="ECO:0000259" key="9">
    <source>
        <dbReference type="PROSITE" id="PS51910"/>
    </source>
</evidence>
<reference evidence="10 11" key="1">
    <citation type="journal article" date="2018" name="Mol. Biol. Evol.">
        <title>Broad Genomic Sampling Reveals a Smut Pathogenic Ancestry of the Fungal Clade Ustilaginomycotina.</title>
        <authorList>
            <person name="Kijpornyongpan T."/>
            <person name="Mondo S.J."/>
            <person name="Barry K."/>
            <person name="Sandor L."/>
            <person name="Lee J."/>
            <person name="Lipzen A."/>
            <person name="Pangilinan J."/>
            <person name="LaButti K."/>
            <person name="Hainaut M."/>
            <person name="Henrissat B."/>
            <person name="Grigoriev I.V."/>
            <person name="Spatafora J.W."/>
            <person name="Aime M.C."/>
        </authorList>
    </citation>
    <scope>NUCLEOTIDE SEQUENCE [LARGE SCALE GENOMIC DNA]</scope>
    <source>
        <strain evidence="10 11">MCA 5214</strain>
    </source>
</reference>
<dbReference type="PANTHER" id="PTHR11177:SF317">
    <property type="entry name" value="CHITINASE 12-RELATED"/>
    <property type="match status" value="1"/>
</dbReference>
<accession>A0A316V319</accession>
<dbReference type="SMART" id="SM00636">
    <property type="entry name" value="Glyco_18"/>
    <property type="match status" value="1"/>
</dbReference>
<evidence type="ECO:0000313" key="10">
    <source>
        <dbReference type="EMBL" id="PWN30583.1"/>
    </source>
</evidence>
<keyword evidence="3" id="KW-0146">Chitin degradation</keyword>
<evidence type="ECO:0000256" key="1">
    <source>
        <dbReference type="ARBA" id="ARBA00000822"/>
    </source>
</evidence>